<dbReference type="InterPro" id="IPR012944">
    <property type="entry name" value="SusD_RagB_dom"/>
</dbReference>
<dbReference type="InterPro" id="IPR033985">
    <property type="entry name" value="SusD-like_N"/>
</dbReference>
<sequence length="488" mass="56778">MKKLFLIAILAGATGITSCKKFLEERSQTDIIPTTVADYGDILCTKGYPDGNSKLQPQLFFLTDDVEYYLTIGSTDHQAHQKYSPIFKWQAEYTEAVRLAGGETTVINSWETYYKLLLPVNVALQYLDVAKGDNDEREWFKGQAFGLRAYYYYMLVNLYAMPYNTAGTTPDKLPGVPLKLDANVVESDLTRNSVAEVYAQIKKDIDSSIRLLEKDKREREKTFFSHVAVHLLASRVALQMEDWQAAVDHASYVLQYNPELQDLAGWSQEYSPIRSQSPETIWAYGTNKETEVNGFPLLADVSHNLYDSYEPNDLRTFYYIWWTPPELKVWFAPDYSSQKHFNDMDYMIWRSSEAYLNRAEGYIQLYRKTGDASFAQKALTDLNTLRAKRFNPGEAPVWGMMPGDELLTKYRAERRRELFFEEGHRWFDLRRYGMPRIEHVYRPSEAVTEVYVLEENDPQYVLAIPREVLDRNRSLTQNKQITYVRKPQ</sequence>
<dbReference type="InterPro" id="IPR011990">
    <property type="entry name" value="TPR-like_helical_dom_sf"/>
</dbReference>
<keyword evidence="4" id="KW-0472">Membrane</keyword>
<dbReference type="Pfam" id="PF07980">
    <property type="entry name" value="SusD_RagB"/>
    <property type="match status" value="1"/>
</dbReference>
<feature type="domain" description="RagB/SusD" evidence="6">
    <location>
        <begin position="331"/>
        <end position="478"/>
    </location>
</feature>
<evidence type="ECO:0000256" key="3">
    <source>
        <dbReference type="ARBA" id="ARBA00022729"/>
    </source>
</evidence>
<feature type="domain" description="SusD-like N-terminal" evidence="7">
    <location>
        <begin position="75"/>
        <end position="238"/>
    </location>
</feature>
<evidence type="ECO:0000256" key="1">
    <source>
        <dbReference type="ARBA" id="ARBA00004442"/>
    </source>
</evidence>
<evidence type="ECO:0000313" key="9">
    <source>
        <dbReference type="Proteomes" id="UP001449657"/>
    </source>
</evidence>
<evidence type="ECO:0000313" key="8">
    <source>
        <dbReference type="EMBL" id="WZN48857.1"/>
    </source>
</evidence>
<comment type="similarity">
    <text evidence="2">Belongs to the SusD family.</text>
</comment>
<dbReference type="SUPFAM" id="SSF48452">
    <property type="entry name" value="TPR-like"/>
    <property type="match status" value="1"/>
</dbReference>
<evidence type="ECO:0000259" key="7">
    <source>
        <dbReference type="Pfam" id="PF14322"/>
    </source>
</evidence>
<reference evidence="8 9" key="1">
    <citation type="submission" date="2024-03" db="EMBL/GenBank/DDBJ databases">
        <title>Chitinophaga caseinilytica sp. nov., a casein hydrolysing bacterium isolated from forest soil.</title>
        <authorList>
            <person name="Lee D.S."/>
            <person name="Han D.M."/>
            <person name="Baek J.H."/>
            <person name="Choi D.G."/>
            <person name="Jeon J.H."/>
            <person name="Jeon C.O."/>
        </authorList>
    </citation>
    <scope>NUCLEOTIDE SEQUENCE [LARGE SCALE GENOMIC DNA]</scope>
    <source>
        <strain evidence="8 9">KACC 19118</strain>
    </source>
</reference>
<dbReference type="RefSeq" id="WP_341843436.1">
    <property type="nucleotide sequence ID" value="NZ_CP149792.1"/>
</dbReference>
<evidence type="ECO:0000256" key="5">
    <source>
        <dbReference type="ARBA" id="ARBA00023237"/>
    </source>
</evidence>
<evidence type="ECO:0000256" key="2">
    <source>
        <dbReference type="ARBA" id="ARBA00006275"/>
    </source>
</evidence>
<dbReference type="PROSITE" id="PS51257">
    <property type="entry name" value="PROKAR_LIPOPROTEIN"/>
    <property type="match status" value="1"/>
</dbReference>
<comment type="subcellular location">
    <subcellularLocation>
        <location evidence="1">Cell outer membrane</location>
    </subcellularLocation>
</comment>
<dbReference type="EMBL" id="CP150096">
    <property type="protein sequence ID" value="WZN48857.1"/>
    <property type="molecule type" value="Genomic_DNA"/>
</dbReference>
<name>A0ABZ2Z9N1_9BACT</name>
<evidence type="ECO:0000259" key="6">
    <source>
        <dbReference type="Pfam" id="PF07980"/>
    </source>
</evidence>
<keyword evidence="5" id="KW-0998">Cell outer membrane</keyword>
<gene>
    <name evidence="8" type="ORF">WJU22_11810</name>
</gene>
<proteinExistence type="inferred from homology"/>
<dbReference type="Pfam" id="PF14322">
    <property type="entry name" value="SusD-like_3"/>
    <property type="match status" value="1"/>
</dbReference>
<dbReference type="Proteomes" id="UP001449657">
    <property type="component" value="Chromosome"/>
</dbReference>
<dbReference type="Gene3D" id="1.25.40.390">
    <property type="match status" value="1"/>
</dbReference>
<keyword evidence="3" id="KW-0732">Signal</keyword>
<organism evidence="8 9">
    <name type="scientific">Chitinophaga caseinilytica</name>
    <dbReference type="NCBI Taxonomy" id="2267521"/>
    <lineage>
        <taxon>Bacteria</taxon>
        <taxon>Pseudomonadati</taxon>
        <taxon>Bacteroidota</taxon>
        <taxon>Chitinophagia</taxon>
        <taxon>Chitinophagales</taxon>
        <taxon>Chitinophagaceae</taxon>
        <taxon>Chitinophaga</taxon>
    </lineage>
</organism>
<protein>
    <submittedName>
        <fullName evidence="8">RagB/SusD family nutrient uptake outer membrane protein</fullName>
    </submittedName>
</protein>
<evidence type="ECO:0000256" key="4">
    <source>
        <dbReference type="ARBA" id="ARBA00023136"/>
    </source>
</evidence>
<accession>A0ABZ2Z9N1</accession>
<keyword evidence="9" id="KW-1185">Reference proteome</keyword>